<dbReference type="InterPro" id="IPR001387">
    <property type="entry name" value="Cro/C1-type_HTH"/>
</dbReference>
<keyword evidence="3" id="KW-0238">DNA-binding</keyword>
<dbReference type="Gene3D" id="1.10.260.40">
    <property type="entry name" value="lambda repressor-like DNA-binding domains"/>
    <property type="match status" value="1"/>
</dbReference>
<organism evidence="3 4">
    <name type="scientific">Citrobacter amalonaticus</name>
    <dbReference type="NCBI Taxonomy" id="35703"/>
    <lineage>
        <taxon>Bacteria</taxon>
        <taxon>Pseudomonadati</taxon>
        <taxon>Pseudomonadota</taxon>
        <taxon>Gammaproteobacteria</taxon>
        <taxon>Enterobacterales</taxon>
        <taxon>Enterobacteriaceae</taxon>
        <taxon>Citrobacter</taxon>
    </lineage>
</organism>
<protein>
    <submittedName>
        <fullName evidence="3">DNA-binding helix-turn-helix protein</fullName>
    </submittedName>
</protein>
<accession>A0AAX2BFK0</accession>
<proteinExistence type="predicted"/>
<dbReference type="GO" id="GO:0003677">
    <property type="term" value="F:DNA binding"/>
    <property type="evidence" value="ECO:0007669"/>
    <property type="project" value="UniProtKB-KW"/>
</dbReference>
<dbReference type="InterPro" id="IPR010982">
    <property type="entry name" value="Lambda_DNA-bd_dom_sf"/>
</dbReference>
<evidence type="ECO:0000313" key="3">
    <source>
        <dbReference type="EMBL" id="SAZ23042.1"/>
    </source>
</evidence>
<feature type="domain" description="HTH cro/C1-type" evidence="2">
    <location>
        <begin position="27"/>
        <end position="81"/>
    </location>
</feature>
<feature type="region of interest" description="Disordered" evidence="1">
    <location>
        <begin position="88"/>
        <end position="109"/>
    </location>
</feature>
<dbReference type="SUPFAM" id="SSF47413">
    <property type="entry name" value="lambda repressor-like DNA-binding domains"/>
    <property type="match status" value="1"/>
</dbReference>
<dbReference type="CDD" id="cd00093">
    <property type="entry name" value="HTH_XRE"/>
    <property type="match status" value="1"/>
</dbReference>
<sequence>MLTRRYGRSLMNTQYALKTLNQLRPVLIGFRKANGLTQKDVSERLGITQQTYARLEANPASAGFERLFRVFSVLGVEIVLSSREPLSDAKPEYGAMHNYSSLPARREKW</sequence>
<name>A0AAX2BFK0_CITAM</name>
<dbReference type="Proteomes" id="UP000245995">
    <property type="component" value="Chromosome CITRO92"/>
</dbReference>
<dbReference type="AlphaFoldDB" id="A0AAX2BFK0"/>
<reference evidence="3 4" key="1">
    <citation type="submission" date="2016-04" db="EMBL/GenBank/DDBJ databases">
        <authorList>
            <person name="Regsiter A."/>
            <person name="William W."/>
        </authorList>
    </citation>
    <scope>NUCLEOTIDE SEQUENCE [LARGE SCALE GENOMIC DNA]</scope>
    <source>
        <strain evidence="3 4">92</strain>
    </source>
</reference>
<evidence type="ECO:0000256" key="1">
    <source>
        <dbReference type="SAM" id="MobiDB-lite"/>
    </source>
</evidence>
<dbReference type="SMART" id="SM00530">
    <property type="entry name" value="HTH_XRE"/>
    <property type="match status" value="1"/>
</dbReference>
<dbReference type="Pfam" id="PF01381">
    <property type="entry name" value="HTH_3"/>
    <property type="match status" value="1"/>
</dbReference>
<dbReference type="EMBL" id="LT556085">
    <property type="protein sequence ID" value="SAZ23042.1"/>
    <property type="molecule type" value="Genomic_DNA"/>
</dbReference>
<evidence type="ECO:0000313" key="4">
    <source>
        <dbReference type="Proteomes" id="UP000245995"/>
    </source>
</evidence>
<dbReference type="PROSITE" id="PS50943">
    <property type="entry name" value="HTH_CROC1"/>
    <property type="match status" value="1"/>
</dbReference>
<evidence type="ECO:0000259" key="2">
    <source>
        <dbReference type="PROSITE" id="PS50943"/>
    </source>
</evidence>
<gene>
    <name evidence="3" type="ORF">CITRO92_1352</name>
</gene>